<protein>
    <submittedName>
        <fullName evidence="1">MazG-like family protein</fullName>
    </submittedName>
</protein>
<gene>
    <name evidence="1" type="ORF">CLOACE_17580</name>
</gene>
<sequence>MKIKRTDFNIMYNVKIIEKLKAELICIIGDFFKLLTKGSNVTQESILECISGAITLLYILAAKLGYSYAAVDENMKKKLKLGIIEEDDIEKNSKELSRLYTHLKERE</sequence>
<reference evidence="1 2" key="1">
    <citation type="submission" date="2016-06" db="EMBL/GenBank/DDBJ databases">
        <title>Genome sequence of Clostridium acetireducens DSM 10703.</title>
        <authorList>
            <person name="Poehlein A."/>
            <person name="Fluechter S."/>
            <person name="Duerre P."/>
            <person name="Daniel R."/>
        </authorList>
    </citation>
    <scope>NUCLEOTIDE SEQUENCE [LARGE SCALE GENOMIC DNA]</scope>
    <source>
        <strain evidence="1 2">DSM 10703</strain>
    </source>
</reference>
<accession>A0A1E8EX78</accession>
<dbReference type="GO" id="GO:0047429">
    <property type="term" value="F:nucleoside triphosphate diphosphatase activity"/>
    <property type="evidence" value="ECO:0007669"/>
    <property type="project" value="InterPro"/>
</dbReference>
<evidence type="ECO:0000313" key="1">
    <source>
        <dbReference type="EMBL" id="OFI05381.1"/>
    </source>
</evidence>
<dbReference type="InterPro" id="IPR025984">
    <property type="entry name" value="DCTPP"/>
</dbReference>
<keyword evidence="2" id="KW-1185">Reference proteome</keyword>
<comment type="caution">
    <text evidence="1">The sequence shown here is derived from an EMBL/GenBank/DDBJ whole genome shotgun (WGS) entry which is preliminary data.</text>
</comment>
<evidence type="ECO:0000313" key="2">
    <source>
        <dbReference type="Proteomes" id="UP000175744"/>
    </source>
</evidence>
<proteinExistence type="predicted"/>
<dbReference type="Pfam" id="PF12643">
    <property type="entry name" value="MazG-like"/>
    <property type="match status" value="1"/>
</dbReference>
<dbReference type="Proteomes" id="UP000175744">
    <property type="component" value="Unassembled WGS sequence"/>
</dbReference>
<organism evidence="1 2">
    <name type="scientific">Clostridium acetireducens DSM 10703</name>
    <dbReference type="NCBI Taxonomy" id="1121290"/>
    <lineage>
        <taxon>Bacteria</taxon>
        <taxon>Bacillati</taxon>
        <taxon>Bacillota</taxon>
        <taxon>Clostridia</taxon>
        <taxon>Eubacteriales</taxon>
        <taxon>Clostridiaceae</taxon>
        <taxon>Clostridium</taxon>
    </lineage>
</organism>
<dbReference type="GO" id="GO:0009143">
    <property type="term" value="P:nucleoside triphosphate catabolic process"/>
    <property type="evidence" value="ECO:0007669"/>
    <property type="project" value="InterPro"/>
</dbReference>
<dbReference type="EMBL" id="LZFO01000028">
    <property type="protein sequence ID" value="OFI05381.1"/>
    <property type="molecule type" value="Genomic_DNA"/>
</dbReference>
<dbReference type="AlphaFoldDB" id="A0A1E8EX78"/>
<dbReference type="PATRIC" id="fig|1121290.3.peg.1749"/>
<name>A0A1E8EX78_9CLOT</name>
<dbReference type="STRING" id="1121290.CLAOCE_17580"/>